<gene>
    <name evidence="4" type="ORF">ACFQO8_06105</name>
</gene>
<feature type="region of interest" description="Disordered" evidence="1">
    <location>
        <begin position="38"/>
        <end position="68"/>
    </location>
</feature>
<name>A0ABW2PKM4_9BACL</name>
<evidence type="ECO:0000256" key="2">
    <source>
        <dbReference type="SAM" id="Phobius"/>
    </source>
</evidence>
<reference evidence="5" key="1">
    <citation type="journal article" date="2019" name="Int. J. Syst. Evol. Microbiol.">
        <title>The Global Catalogue of Microorganisms (GCM) 10K type strain sequencing project: providing services to taxonomists for standard genome sequencing and annotation.</title>
        <authorList>
            <consortium name="The Broad Institute Genomics Platform"/>
            <consortium name="The Broad Institute Genome Sequencing Center for Infectious Disease"/>
            <person name="Wu L."/>
            <person name="Ma J."/>
        </authorList>
    </citation>
    <scope>NUCLEOTIDE SEQUENCE [LARGE SCALE GENOMIC DNA]</scope>
    <source>
        <strain evidence="5">CCUG 55590</strain>
    </source>
</reference>
<keyword evidence="2" id="KW-0812">Transmembrane</keyword>
<evidence type="ECO:0000313" key="4">
    <source>
        <dbReference type="EMBL" id="MFC7389712.1"/>
    </source>
</evidence>
<dbReference type="Pfam" id="PF10517">
    <property type="entry name" value="DM13"/>
    <property type="match status" value="1"/>
</dbReference>
<dbReference type="RefSeq" id="WP_214787848.1">
    <property type="nucleotide sequence ID" value="NZ_JANIEL010000079.1"/>
</dbReference>
<feature type="domain" description="DM13" evidence="3">
    <location>
        <begin position="71"/>
        <end position="170"/>
    </location>
</feature>
<proteinExistence type="predicted"/>
<keyword evidence="2" id="KW-0472">Membrane</keyword>
<keyword evidence="5" id="KW-1185">Reference proteome</keyword>
<protein>
    <submittedName>
        <fullName evidence="4">DM13 domain-containing protein</fullName>
    </submittedName>
</protein>
<accession>A0ABW2PKM4</accession>
<keyword evidence="2" id="KW-1133">Transmembrane helix</keyword>
<evidence type="ECO:0000313" key="5">
    <source>
        <dbReference type="Proteomes" id="UP001596439"/>
    </source>
</evidence>
<dbReference type="InterPro" id="IPR019545">
    <property type="entry name" value="DM13_domain"/>
</dbReference>
<evidence type="ECO:0000259" key="3">
    <source>
        <dbReference type="PROSITE" id="PS51549"/>
    </source>
</evidence>
<feature type="transmembrane region" description="Helical" evidence="2">
    <location>
        <begin position="7"/>
        <end position="29"/>
    </location>
</feature>
<sequence length="174" mass="18948">MKTRTKIIIGIIGIAIIAIAWWLISPLFLTETVDEGLPPTAVESPAPEEEESDQETSETPEAQPSPTEVAGVFMDGEKNYETTGMIRSVEAEDGTYLRFEEFETTNGPDLFVYLTKPGVEVSEGIRLGALKGNTGNQNYLVPADVDLTEYSTVVIWCRAFSATFGTGELSTTSE</sequence>
<dbReference type="PROSITE" id="PS51549">
    <property type="entry name" value="DM13"/>
    <property type="match status" value="1"/>
</dbReference>
<evidence type="ECO:0000256" key="1">
    <source>
        <dbReference type="SAM" id="MobiDB-lite"/>
    </source>
</evidence>
<comment type="caution">
    <text evidence="4">The sequence shown here is derived from an EMBL/GenBank/DDBJ whole genome shotgun (WGS) entry which is preliminary data.</text>
</comment>
<feature type="compositionally biased region" description="Acidic residues" evidence="1">
    <location>
        <begin position="46"/>
        <end position="58"/>
    </location>
</feature>
<organism evidence="4 5">
    <name type="scientific">Exiguobacterium aestuarii</name>
    <dbReference type="NCBI Taxonomy" id="273527"/>
    <lineage>
        <taxon>Bacteria</taxon>
        <taxon>Bacillati</taxon>
        <taxon>Bacillota</taxon>
        <taxon>Bacilli</taxon>
        <taxon>Bacillales</taxon>
        <taxon>Bacillales Family XII. Incertae Sedis</taxon>
        <taxon>Exiguobacterium</taxon>
    </lineage>
</organism>
<dbReference type="EMBL" id="JBHTCE010000001">
    <property type="protein sequence ID" value="MFC7389712.1"/>
    <property type="molecule type" value="Genomic_DNA"/>
</dbReference>
<dbReference type="Proteomes" id="UP001596439">
    <property type="component" value="Unassembled WGS sequence"/>
</dbReference>